<comment type="caution">
    <text evidence="2">The sequence shown here is derived from an EMBL/GenBank/DDBJ whole genome shotgun (WGS) entry which is preliminary data.</text>
</comment>
<accession>A0A846MQP4</accession>
<evidence type="ECO:0000313" key="2">
    <source>
        <dbReference type="EMBL" id="NIK73779.1"/>
    </source>
</evidence>
<dbReference type="PANTHER" id="PTHR14087">
    <property type="entry name" value="THYMOCYTE NUCLEAR PROTEIN 1"/>
    <property type="match status" value="1"/>
</dbReference>
<dbReference type="Gene3D" id="3.10.590.10">
    <property type="entry name" value="ph1033 like domains"/>
    <property type="match status" value="1"/>
</dbReference>
<dbReference type="InterPro" id="IPR047197">
    <property type="entry name" value="THYN1-like_EVE"/>
</dbReference>
<sequence>MAYWLVKEEPGKYAFEQLLKDGKTVWTGVRNYQARNYLRQMQVGDLVFYYHTGKEKQLVGIAEVSRAAFPDPSAQEGDWVAVELRPKQPLPAPVTLAEIKQLPALAGMKLLKQARLSVMPVSEAEYQTILQMAQDKAAKKQS</sequence>
<dbReference type="InterPro" id="IPR002740">
    <property type="entry name" value="EVE_domain"/>
</dbReference>
<dbReference type="InterPro" id="IPR015947">
    <property type="entry name" value="PUA-like_sf"/>
</dbReference>
<evidence type="ECO:0000313" key="3">
    <source>
        <dbReference type="Proteomes" id="UP000537126"/>
    </source>
</evidence>
<dbReference type="SUPFAM" id="SSF88697">
    <property type="entry name" value="PUA domain-like"/>
    <property type="match status" value="1"/>
</dbReference>
<dbReference type="InterPro" id="IPR052181">
    <property type="entry name" value="5hmC_binding"/>
</dbReference>
<dbReference type="PANTHER" id="PTHR14087:SF7">
    <property type="entry name" value="THYMOCYTE NUCLEAR PROTEIN 1"/>
    <property type="match status" value="1"/>
</dbReference>
<protein>
    <submittedName>
        <fullName evidence="2">Putative RNA-binding protein with PUA-like domain</fullName>
    </submittedName>
</protein>
<proteinExistence type="predicted"/>
<organism evidence="2 3">
    <name type="scientific">Thermonema lapsum</name>
    <dbReference type="NCBI Taxonomy" id="28195"/>
    <lineage>
        <taxon>Bacteria</taxon>
        <taxon>Pseudomonadati</taxon>
        <taxon>Bacteroidota</taxon>
        <taxon>Cytophagia</taxon>
        <taxon>Cytophagales</taxon>
        <taxon>Thermonemataceae</taxon>
        <taxon>Thermonema</taxon>
    </lineage>
</organism>
<dbReference type="AlphaFoldDB" id="A0A846MQP4"/>
<dbReference type="Proteomes" id="UP000537126">
    <property type="component" value="Unassembled WGS sequence"/>
</dbReference>
<feature type="domain" description="EVE" evidence="1">
    <location>
        <begin position="2"/>
        <end position="132"/>
    </location>
</feature>
<gene>
    <name evidence="2" type="ORF">FHS56_001292</name>
</gene>
<evidence type="ECO:0000259" key="1">
    <source>
        <dbReference type="Pfam" id="PF01878"/>
    </source>
</evidence>
<dbReference type="RefSeq" id="WP_166919048.1">
    <property type="nucleotide sequence ID" value="NZ_JAASRN010000002.1"/>
</dbReference>
<reference evidence="2 3" key="1">
    <citation type="submission" date="2020-03" db="EMBL/GenBank/DDBJ databases">
        <title>Genomic Encyclopedia of Type Strains, Phase IV (KMG-IV): sequencing the most valuable type-strain genomes for metagenomic binning, comparative biology and taxonomic classification.</title>
        <authorList>
            <person name="Goeker M."/>
        </authorList>
    </citation>
    <scope>NUCLEOTIDE SEQUENCE [LARGE SCALE GENOMIC DNA]</scope>
    <source>
        <strain evidence="2 3">DSM 5718</strain>
    </source>
</reference>
<dbReference type="Pfam" id="PF01878">
    <property type="entry name" value="EVE"/>
    <property type="match status" value="1"/>
</dbReference>
<keyword evidence="3" id="KW-1185">Reference proteome</keyword>
<dbReference type="EMBL" id="JAASRN010000002">
    <property type="protein sequence ID" value="NIK73779.1"/>
    <property type="molecule type" value="Genomic_DNA"/>
</dbReference>
<dbReference type="CDD" id="cd21133">
    <property type="entry name" value="EVE"/>
    <property type="match status" value="1"/>
</dbReference>
<name>A0A846MQP4_9BACT</name>